<accession>A0ABR6NFB0</accession>
<reference evidence="2 3" key="1">
    <citation type="submission" date="2020-08" db="EMBL/GenBank/DDBJ databases">
        <title>Exploring microbial biodiversity for novel pathways involved in the catabolism of aromatic compounds derived from lignin.</title>
        <authorList>
            <person name="Elkins J."/>
        </authorList>
    </citation>
    <scope>NUCLEOTIDE SEQUENCE [LARGE SCALE GENOMIC DNA]</scope>
    <source>
        <strain evidence="2 3">B1D3A</strain>
    </source>
</reference>
<comment type="caution">
    <text evidence="2">The sequence shown here is derived from an EMBL/GenBank/DDBJ whole genome shotgun (WGS) entry which is preliminary data.</text>
</comment>
<dbReference type="Proteomes" id="UP001138540">
    <property type="component" value="Unassembled WGS sequence"/>
</dbReference>
<feature type="coiled-coil region" evidence="1">
    <location>
        <begin position="18"/>
        <end position="45"/>
    </location>
</feature>
<evidence type="ECO:0000313" key="2">
    <source>
        <dbReference type="EMBL" id="MBB5985960.1"/>
    </source>
</evidence>
<dbReference type="EMBL" id="JACHKA010000001">
    <property type="protein sequence ID" value="MBB5985960.1"/>
    <property type="molecule type" value="Genomic_DNA"/>
</dbReference>
<name>A0ABR6NFB0_9SPHN</name>
<evidence type="ECO:0000256" key="1">
    <source>
        <dbReference type="SAM" id="Coils"/>
    </source>
</evidence>
<keyword evidence="3" id="KW-1185">Reference proteome</keyword>
<protein>
    <submittedName>
        <fullName evidence="2">Uncharacterized protein</fullName>
    </submittedName>
</protein>
<evidence type="ECO:0000313" key="3">
    <source>
        <dbReference type="Proteomes" id="UP001138540"/>
    </source>
</evidence>
<keyword evidence="1" id="KW-0175">Coiled coil</keyword>
<proteinExistence type="predicted"/>
<organism evidence="2 3">
    <name type="scientific">Sphingobium lignivorans</name>
    <dbReference type="NCBI Taxonomy" id="2735886"/>
    <lineage>
        <taxon>Bacteria</taxon>
        <taxon>Pseudomonadati</taxon>
        <taxon>Pseudomonadota</taxon>
        <taxon>Alphaproteobacteria</taxon>
        <taxon>Sphingomonadales</taxon>
        <taxon>Sphingomonadaceae</taxon>
        <taxon>Sphingobium</taxon>
    </lineage>
</organism>
<sequence length="214" mass="24321">MDYPTPGQREIAGLVYEVDRLRVRVQDLLEANNRLVEENRTLKASKSTGRSYDEWVKERMKLAASPPISVTVPSTADIEKLIWQLKLKTRGSAEQEGKTAKPAEVSEDMGAKPFKQQSDLTELSKRLAERVAASLKSEEPAPIKWGASIFNTSLRAPNYIHPFVRFRWRWAGQSKWQEPTIGDLDGGFATSFWRYVAEYQLPADHPIYSSHVDD</sequence>
<gene>
    <name evidence="2" type="ORF">HNP60_001934</name>
</gene>
<dbReference type="RefSeq" id="WP_184152945.1">
    <property type="nucleotide sequence ID" value="NZ_JACHKA010000001.1"/>
</dbReference>